<comment type="caution">
    <text evidence="2">The sequence shown here is derived from an EMBL/GenBank/DDBJ whole genome shotgun (WGS) entry which is preliminary data.</text>
</comment>
<protein>
    <submittedName>
        <fullName evidence="2">Uncharacterized protein</fullName>
    </submittedName>
</protein>
<accession>A0A929RX27</accession>
<name>A0A929RX27_9BACT</name>
<keyword evidence="1" id="KW-1133">Transmembrane helix</keyword>
<reference evidence="2" key="1">
    <citation type="submission" date="2020-04" db="EMBL/GenBank/DDBJ databases">
        <title>Deep metagenomics examines the oral microbiome during advanced dental caries in children, revealing novel taxa and co-occurrences with host molecules.</title>
        <authorList>
            <person name="Baker J.L."/>
            <person name="Morton J.T."/>
            <person name="Dinis M."/>
            <person name="Alvarez R."/>
            <person name="Tran N.C."/>
            <person name="Knight R."/>
            <person name="Edlund A."/>
        </authorList>
    </citation>
    <scope>NUCLEOTIDE SEQUENCE</scope>
    <source>
        <strain evidence="2">JCVI_34_bin.1</strain>
    </source>
</reference>
<evidence type="ECO:0000313" key="3">
    <source>
        <dbReference type="Proteomes" id="UP000704068"/>
    </source>
</evidence>
<dbReference type="RefSeq" id="WP_303764544.1">
    <property type="nucleotide sequence ID" value="NZ_JABZGR010000028.1"/>
</dbReference>
<gene>
    <name evidence="2" type="ORF">HXK21_07700</name>
</gene>
<feature type="transmembrane region" description="Helical" evidence="1">
    <location>
        <begin position="12"/>
        <end position="30"/>
    </location>
</feature>
<feature type="transmembrane region" description="Helical" evidence="1">
    <location>
        <begin position="36"/>
        <end position="56"/>
    </location>
</feature>
<organism evidence="2 3">
    <name type="scientific">Alloprevotella tannerae</name>
    <dbReference type="NCBI Taxonomy" id="76122"/>
    <lineage>
        <taxon>Bacteria</taxon>
        <taxon>Pseudomonadati</taxon>
        <taxon>Bacteroidota</taxon>
        <taxon>Bacteroidia</taxon>
        <taxon>Bacteroidales</taxon>
        <taxon>Prevotellaceae</taxon>
        <taxon>Alloprevotella</taxon>
    </lineage>
</organism>
<keyword evidence="1" id="KW-0472">Membrane</keyword>
<evidence type="ECO:0000256" key="1">
    <source>
        <dbReference type="SAM" id="Phobius"/>
    </source>
</evidence>
<dbReference type="AlphaFoldDB" id="A0A929RX27"/>
<sequence>MEIYKIDRISRWWWIVLGILFVILILICIFDGIDGIVVGISLIVMYSIPLGIRLLINKILEKRARVYIDKMLAQIQQTKTIDELEQICDELGKRRRYSVRRFVYDHGVQPRMEMLATLFCKKREKEIKEKLETATQILQLQEVVYLMANIDGFIENTEAVSTYKKTVQRLFTDKLFLLLSSSTSAEDFHQAFELCLLLEKGFANELYQGLRAKLSQATFLSYPLKEPIAKGRLCYYKAPITLVMPKKNSEDLLEGYELYVFDNTVEILSDDSRNNFLIRNILKKRVSEGVLHLLINNNKMLFKGFPQIFILDRLIDQIQDYNA</sequence>
<keyword evidence="1" id="KW-0812">Transmembrane</keyword>
<proteinExistence type="predicted"/>
<evidence type="ECO:0000313" key="2">
    <source>
        <dbReference type="EMBL" id="MBF0970907.1"/>
    </source>
</evidence>
<dbReference type="EMBL" id="JABZGR010000028">
    <property type="protein sequence ID" value="MBF0970907.1"/>
    <property type="molecule type" value="Genomic_DNA"/>
</dbReference>
<dbReference type="Proteomes" id="UP000704068">
    <property type="component" value="Unassembled WGS sequence"/>
</dbReference>